<dbReference type="EMBL" id="JALJOR010000012">
    <property type="protein sequence ID" value="KAK9807760.1"/>
    <property type="molecule type" value="Genomic_DNA"/>
</dbReference>
<protein>
    <submittedName>
        <fullName evidence="4">Uncharacterized protein</fullName>
    </submittedName>
</protein>
<comment type="subcellular location">
    <subcellularLocation>
        <location evidence="1">Cytoplasm</location>
        <location evidence="1">Cytoskeleton</location>
        <location evidence="1">Cilium axoneme</location>
    </subcellularLocation>
</comment>
<organism evidence="4 5">
    <name type="scientific">[Myrmecia] bisecta</name>
    <dbReference type="NCBI Taxonomy" id="41462"/>
    <lineage>
        <taxon>Eukaryota</taxon>
        <taxon>Viridiplantae</taxon>
        <taxon>Chlorophyta</taxon>
        <taxon>core chlorophytes</taxon>
        <taxon>Trebouxiophyceae</taxon>
        <taxon>Trebouxiales</taxon>
        <taxon>Trebouxiaceae</taxon>
        <taxon>Myrmecia</taxon>
    </lineage>
</organism>
<dbReference type="AlphaFoldDB" id="A0AAW1PD45"/>
<evidence type="ECO:0000313" key="5">
    <source>
        <dbReference type="Proteomes" id="UP001489004"/>
    </source>
</evidence>
<dbReference type="InterPro" id="IPR001611">
    <property type="entry name" value="Leu-rich_rpt"/>
</dbReference>
<dbReference type="InterPro" id="IPR032675">
    <property type="entry name" value="LRR_dom_sf"/>
</dbReference>
<name>A0AAW1PD45_9CHLO</name>
<dbReference type="Pfam" id="PF13855">
    <property type="entry name" value="LRR_8"/>
    <property type="match status" value="1"/>
</dbReference>
<dbReference type="Proteomes" id="UP001489004">
    <property type="component" value="Unassembled WGS sequence"/>
</dbReference>
<keyword evidence="3" id="KW-0677">Repeat</keyword>
<keyword evidence="2" id="KW-0433">Leucine-rich repeat</keyword>
<evidence type="ECO:0000313" key="4">
    <source>
        <dbReference type="EMBL" id="KAK9807760.1"/>
    </source>
</evidence>
<evidence type="ECO:0000256" key="3">
    <source>
        <dbReference type="ARBA" id="ARBA00022737"/>
    </source>
</evidence>
<keyword evidence="5" id="KW-1185">Reference proteome</keyword>
<evidence type="ECO:0000256" key="2">
    <source>
        <dbReference type="ARBA" id="ARBA00022614"/>
    </source>
</evidence>
<evidence type="ECO:0000256" key="1">
    <source>
        <dbReference type="ARBA" id="ARBA00004430"/>
    </source>
</evidence>
<dbReference type="PROSITE" id="PS51450">
    <property type="entry name" value="LRR"/>
    <property type="match status" value="1"/>
</dbReference>
<dbReference type="PANTHER" id="PTHR48051">
    <property type="match status" value="1"/>
</dbReference>
<proteinExistence type="predicted"/>
<dbReference type="SUPFAM" id="SSF52058">
    <property type="entry name" value="L domain-like"/>
    <property type="match status" value="1"/>
</dbReference>
<sequence length="199" mass="22131">MATSMCVNELPDELLSEVFARLPSTERLSSRVPLLNLESNNLTCLPAALTSLTQLEELTLGDNVGLDLALATSVASTFSSLKHLDIGWIRCGVLPDWVLHVSTLTSLNIQGNNLTALPNLQRLHKLQYLDLSWNWFNVFPQKALMTAKALRTLSISDNEPLEFSENLSQWRKQIGMLSQEWIDRRPDDAACASEQAGNP</sequence>
<gene>
    <name evidence="4" type="ORF">WJX72_008427</name>
</gene>
<dbReference type="InterPro" id="IPR050216">
    <property type="entry name" value="LRR_domain-containing"/>
</dbReference>
<dbReference type="Gene3D" id="3.80.10.10">
    <property type="entry name" value="Ribonuclease Inhibitor"/>
    <property type="match status" value="1"/>
</dbReference>
<accession>A0AAW1PD45</accession>
<dbReference type="GO" id="GO:0005930">
    <property type="term" value="C:axoneme"/>
    <property type="evidence" value="ECO:0007669"/>
    <property type="project" value="UniProtKB-SubCell"/>
</dbReference>
<reference evidence="4 5" key="1">
    <citation type="journal article" date="2024" name="Nat. Commun.">
        <title>Phylogenomics reveals the evolutionary origins of lichenization in chlorophyte algae.</title>
        <authorList>
            <person name="Puginier C."/>
            <person name="Libourel C."/>
            <person name="Otte J."/>
            <person name="Skaloud P."/>
            <person name="Haon M."/>
            <person name="Grisel S."/>
            <person name="Petersen M."/>
            <person name="Berrin J.G."/>
            <person name="Delaux P.M."/>
            <person name="Dal Grande F."/>
            <person name="Keller J."/>
        </authorList>
    </citation>
    <scope>NUCLEOTIDE SEQUENCE [LARGE SCALE GENOMIC DNA]</scope>
    <source>
        <strain evidence="4 5">SAG 2043</strain>
    </source>
</reference>
<comment type="caution">
    <text evidence="4">The sequence shown here is derived from an EMBL/GenBank/DDBJ whole genome shotgun (WGS) entry which is preliminary data.</text>
</comment>
<dbReference type="PANTHER" id="PTHR48051:SF1">
    <property type="entry name" value="RAS SUPPRESSOR PROTEIN 1"/>
    <property type="match status" value="1"/>
</dbReference>